<dbReference type="Pfam" id="PF06229">
    <property type="entry name" value="FRG1"/>
    <property type="match status" value="1"/>
</dbReference>
<dbReference type="GO" id="GO:0071013">
    <property type="term" value="C:catalytic step 2 spliceosome"/>
    <property type="evidence" value="ECO:0007669"/>
    <property type="project" value="TreeGrafter"/>
</dbReference>
<gene>
    <name evidence="5" type="ORF">MCUN1_001342</name>
</gene>
<evidence type="ECO:0000256" key="2">
    <source>
        <dbReference type="ARBA" id="ARBA00010878"/>
    </source>
</evidence>
<dbReference type="GO" id="GO:0005730">
    <property type="term" value="C:nucleolus"/>
    <property type="evidence" value="ECO:0007669"/>
    <property type="project" value="UniProtKB-SubCell"/>
</dbReference>
<name>A0AAF0JAN9_9BASI</name>
<dbReference type="InterPro" id="IPR010414">
    <property type="entry name" value="FRG1"/>
</dbReference>
<evidence type="ECO:0000256" key="4">
    <source>
        <dbReference type="SAM" id="MobiDB-lite"/>
    </source>
</evidence>
<evidence type="ECO:0000313" key="5">
    <source>
        <dbReference type="EMBL" id="WFD34501.1"/>
    </source>
</evidence>
<evidence type="ECO:0000313" key="6">
    <source>
        <dbReference type="Proteomes" id="UP001219933"/>
    </source>
</evidence>
<dbReference type="AlphaFoldDB" id="A0AAF0JAN9"/>
<organism evidence="5 6">
    <name type="scientific">Malassezia cuniculi</name>
    <dbReference type="NCBI Taxonomy" id="948313"/>
    <lineage>
        <taxon>Eukaryota</taxon>
        <taxon>Fungi</taxon>
        <taxon>Dikarya</taxon>
        <taxon>Basidiomycota</taxon>
        <taxon>Ustilaginomycotina</taxon>
        <taxon>Malasseziomycetes</taxon>
        <taxon>Malasseziales</taxon>
        <taxon>Malasseziaceae</taxon>
        <taxon>Malassezia</taxon>
    </lineage>
</organism>
<keyword evidence="3" id="KW-0539">Nucleus</keyword>
<feature type="region of interest" description="Disordered" evidence="4">
    <location>
        <begin position="1"/>
        <end position="40"/>
    </location>
</feature>
<sequence length="303" mass="32870">MGKHVSADQPKRKRSRLPGESSRTKEEDVESDPEMYGGDDQAWVQVTTPAELTGPTFLYQMRDNTAHALSINAHLMHLEVSAISPPEVPEGAEIDGALVVAAEATPQTVHQVWVSNQLPGTEGWTLKSTQGTFLGCDRYGEVVATSEARGPQEEWVVHLVAGPEFGHEGGPAGSVPGPKSGVALRALHGGWLTLEGGPGERPKVRADINELTADAVWDVRVQWRSRHQVRVAANAARRATIPKGQSIDDEARISLSRQGWTAGTKAILASGARSELLRAQREGRLSEAMLDRRVKLKSDKYTK</sequence>
<dbReference type="GO" id="GO:0051015">
    <property type="term" value="F:actin filament binding"/>
    <property type="evidence" value="ECO:0007669"/>
    <property type="project" value="TreeGrafter"/>
</dbReference>
<comment type="similarity">
    <text evidence="2">Belongs to the FRG1 family.</text>
</comment>
<keyword evidence="6" id="KW-1185">Reference proteome</keyword>
<dbReference type="EMBL" id="CP119878">
    <property type="protein sequence ID" value="WFD34501.1"/>
    <property type="molecule type" value="Genomic_DNA"/>
</dbReference>
<comment type="subcellular location">
    <subcellularLocation>
        <location evidence="1">Nucleus</location>
        <location evidence="1">Nucleolus</location>
    </subcellularLocation>
</comment>
<evidence type="ECO:0000256" key="3">
    <source>
        <dbReference type="ARBA" id="ARBA00023242"/>
    </source>
</evidence>
<feature type="compositionally biased region" description="Basic and acidic residues" evidence="4">
    <location>
        <begin position="1"/>
        <end position="10"/>
    </location>
</feature>
<evidence type="ECO:0008006" key="7">
    <source>
        <dbReference type="Google" id="ProtNLM"/>
    </source>
</evidence>
<accession>A0AAF0JAN9</accession>
<dbReference type="InterPro" id="IPR008999">
    <property type="entry name" value="Actin-crosslinking"/>
</dbReference>
<dbReference type="PANTHER" id="PTHR12928">
    <property type="entry name" value="FRG1 PROTEIN"/>
    <property type="match status" value="1"/>
</dbReference>
<dbReference type="PANTHER" id="PTHR12928:SF0">
    <property type="entry name" value="FSHD REGION GENE 1"/>
    <property type="match status" value="1"/>
</dbReference>
<reference evidence="5" key="1">
    <citation type="submission" date="2023-03" db="EMBL/GenBank/DDBJ databases">
        <title>Mating type loci evolution in Malassezia.</title>
        <authorList>
            <person name="Coelho M.A."/>
        </authorList>
    </citation>
    <scope>NUCLEOTIDE SEQUENCE</scope>
    <source>
        <strain evidence="5">CBS 11721</strain>
    </source>
</reference>
<dbReference type="SUPFAM" id="SSF50405">
    <property type="entry name" value="Actin-crosslinking proteins"/>
    <property type="match status" value="1"/>
</dbReference>
<evidence type="ECO:0000256" key="1">
    <source>
        <dbReference type="ARBA" id="ARBA00004604"/>
    </source>
</evidence>
<dbReference type="Gene3D" id="2.80.10.50">
    <property type="match status" value="1"/>
</dbReference>
<dbReference type="Proteomes" id="UP001219933">
    <property type="component" value="Chromosome 2"/>
</dbReference>
<proteinExistence type="inferred from homology"/>
<protein>
    <recommendedName>
        <fullName evidence="7">Protein FRG1</fullName>
    </recommendedName>
</protein>
<dbReference type="CDD" id="cd23339">
    <property type="entry name" value="beta-trefoil_FSCN_fungal_FRG1-like"/>
    <property type="match status" value="1"/>
</dbReference>